<dbReference type="eggNOG" id="ENOG50337H4">
    <property type="taxonomic scope" value="Bacteria"/>
</dbReference>
<sequence length="115" mass="13566">MRTYLIQDLYDDDYDKIVAAFNELDFKSLLDDIYYLPLPAELLQPEQRDHLEECGPYFMALETLRHAAGNQLKLELLVRGRKKIRCSCVCYATASQRKHMIEYLDQFIEELEISV</sequence>
<gene>
    <name evidence="1" type="ordered locus">Daes_1534</name>
</gene>
<evidence type="ECO:0000313" key="2">
    <source>
        <dbReference type="Proteomes" id="UP000002191"/>
    </source>
</evidence>
<name>E6VWP7_PSEA9</name>
<accession>E6VWP7</accession>
<dbReference type="HOGENOM" id="CLU_172413_0_0_7"/>
<dbReference type="Proteomes" id="UP000002191">
    <property type="component" value="Chromosome"/>
</dbReference>
<protein>
    <submittedName>
        <fullName evidence="1">Uncharacterized protein</fullName>
    </submittedName>
</protein>
<dbReference type="EMBL" id="CP002431">
    <property type="protein sequence ID" value="ADU62548.1"/>
    <property type="molecule type" value="Genomic_DNA"/>
</dbReference>
<organism evidence="1 2">
    <name type="scientific">Pseudodesulfovibrio aespoeensis (strain ATCC 700646 / DSM 10631 / Aspo-2)</name>
    <name type="common">Desulfovibrio aespoeensis</name>
    <dbReference type="NCBI Taxonomy" id="643562"/>
    <lineage>
        <taxon>Bacteria</taxon>
        <taxon>Pseudomonadati</taxon>
        <taxon>Thermodesulfobacteriota</taxon>
        <taxon>Desulfovibrionia</taxon>
        <taxon>Desulfovibrionales</taxon>
        <taxon>Desulfovibrionaceae</taxon>
    </lineage>
</organism>
<keyword evidence="2" id="KW-1185">Reference proteome</keyword>
<dbReference type="AlphaFoldDB" id="E6VWP7"/>
<dbReference type="STRING" id="643562.Daes_1534"/>
<dbReference type="OrthoDB" id="5459426at2"/>
<reference evidence="1 2" key="2">
    <citation type="journal article" date="2014" name="Genome Announc.">
        <title>Complete Genome Sequence of the Subsurface, Mesophilic Sulfate-Reducing Bacterium Desulfovibrio aespoeensis Aspo-2.</title>
        <authorList>
            <person name="Pedersen K."/>
            <person name="Bengtsson A."/>
            <person name="Edlund J."/>
            <person name="Rabe L."/>
            <person name="Hazen T."/>
            <person name="Chakraborty R."/>
            <person name="Goodwin L."/>
            <person name="Shapiro N."/>
        </authorList>
    </citation>
    <scope>NUCLEOTIDE SEQUENCE [LARGE SCALE GENOMIC DNA]</scope>
    <source>
        <strain evidence="2">ATCC 700646 / DSM 10631 / Aspo-2</strain>
    </source>
</reference>
<proteinExistence type="predicted"/>
<reference evidence="2" key="1">
    <citation type="submission" date="2010-12" db="EMBL/GenBank/DDBJ databases">
        <title>Complete sequence of Desulfovibrio aespoeensis Aspo-2.</title>
        <authorList>
            <consortium name="US DOE Joint Genome Institute"/>
            <person name="Lucas S."/>
            <person name="Copeland A."/>
            <person name="Lapidus A."/>
            <person name="Cheng J.-F."/>
            <person name="Goodwin L."/>
            <person name="Pitluck S."/>
            <person name="Chertkov O."/>
            <person name="Misra M."/>
            <person name="Detter J.C."/>
            <person name="Han C."/>
            <person name="Tapia R."/>
            <person name="Land M."/>
            <person name="Hauser L."/>
            <person name="Kyrpides N."/>
            <person name="Ivanova N."/>
            <person name="Ovchinnikova G."/>
            <person name="Pedersen K."/>
            <person name="Jagevall S."/>
            <person name="Hazen T."/>
            <person name="Woyke T."/>
        </authorList>
    </citation>
    <scope>NUCLEOTIDE SEQUENCE [LARGE SCALE GENOMIC DNA]</scope>
    <source>
        <strain evidence="2">ATCC 700646 / DSM 10631 / Aspo-2</strain>
    </source>
</reference>
<dbReference type="KEGG" id="das:Daes_1534"/>
<evidence type="ECO:0000313" key="1">
    <source>
        <dbReference type="EMBL" id="ADU62548.1"/>
    </source>
</evidence>